<dbReference type="Gene3D" id="3.40.50.300">
    <property type="entry name" value="P-loop containing nucleotide triphosphate hydrolases"/>
    <property type="match status" value="1"/>
</dbReference>
<proteinExistence type="predicted"/>
<dbReference type="AlphaFoldDB" id="X1M588"/>
<dbReference type="PANTHER" id="PTHR47957">
    <property type="entry name" value="ATP-DEPENDENT HELICASE HRQ1"/>
    <property type="match status" value="1"/>
</dbReference>
<dbReference type="SMART" id="SM00487">
    <property type="entry name" value="DEXDc"/>
    <property type="match status" value="1"/>
</dbReference>
<dbReference type="CDD" id="cd17923">
    <property type="entry name" value="DEXHc_Hrq1-like"/>
    <property type="match status" value="1"/>
</dbReference>
<feature type="domain" description="Helicase ATP-binding" evidence="1">
    <location>
        <begin position="1"/>
        <end position="172"/>
    </location>
</feature>
<dbReference type="InterPro" id="IPR027417">
    <property type="entry name" value="P-loop_NTPase"/>
</dbReference>
<reference evidence="2" key="1">
    <citation type="journal article" date="2014" name="Front. Microbiol.">
        <title>High frequency of phylogenetically diverse reductive dehalogenase-homologous genes in deep subseafloor sedimentary metagenomes.</title>
        <authorList>
            <person name="Kawai M."/>
            <person name="Futagami T."/>
            <person name="Toyoda A."/>
            <person name="Takaki Y."/>
            <person name="Nishi S."/>
            <person name="Hori S."/>
            <person name="Arai W."/>
            <person name="Tsubouchi T."/>
            <person name="Morono Y."/>
            <person name="Uchiyama I."/>
            <person name="Ito T."/>
            <person name="Fujiyama A."/>
            <person name="Inagaki F."/>
            <person name="Takami H."/>
        </authorList>
    </citation>
    <scope>NUCLEOTIDE SEQUENCE</scope>
    <source>
        <strain evidence="2">Expedition CK06-06</strain>
    </source>
</reference>
<dbReference type="PROSITE" id="PS51192">
    <property type="entry name" value="HELICASE_ATP_BIND_1"/>
    <property type="match status" value="1"/>
</dbReference>
<dbReference type="GO" id="GO:0036297">
    <property type="term" value="P:interstrand cross-link repair"/>
    <property type="evidence" value="ECO:0007669"/>
    <property type="project" value="TreeGrafter"/>
</dbReference>
<gene>
    <name evidence="2" type="ORF">S06H3_15397</name>
</gene>
<evidence type="ECO:0000313" key="2">
    <source>
        <dbReference type="EMBL" id="GAI09850.1"/>
    </source>
</evidence>
<evidence type="ECO:0000259" key="1">
    <source>
        <dbReference type="PROSITE" id="PS51192"/>
    </source>
</evidence>
<accession>X1M588</accession>
<dbReference type="InterPro" id="IPR011545">
    <property type="entry name" value="DEAD/DEAH_box_helicase_dom"/>
</dbReference>
<dbReference type="InterPro" id="IPR014001">
    <property type="entry name" value="Helicase_ATP-bd"/>
</dbReference>
<dbReference type="GO" id="GO:0005634">
    <property type="term" value="C:nucleus"/>
    <property type="evidence" value="ECO:0007669"/>
    <property type="project" value="TreeGrafter"/>
</dbReference>
<dbReference type="GO" id="GO:0003676">
    <property type="term" value="F:nucleic acid binding"/>
    <property type="evidence" value="ECO:0007669"/>
    <property type="project" value="InterPro"/>
</dbReference>
<comment type="caution">
    <text evidence="2">The sequence shown here is derived from an EMBL/GenBank/DDBJ whole genome shotgun (WGS) entry which is preliminary data.</text>
</comment>
<dbReference type="Pfam" id="PF00270">
    <property type="entry name" value="DEAD"/>
    <property type="match status" value="1"/>
</dbReference>
<dbReference type="GO" id="GO:0005524">
    <property type="term" value="F:ATP binding"/>
    <property type="evidence" value="ECO:0007669"/>
    <property type="project" value="InterPro"/>
</dbReference>
<sequence length="240" mass="27337">MVVVTPTASGKTLCYNLPVLDSILKDENSRALYLFPTKALSQDQLTELYQLVSALDEGIKTYTYDGDTPSSARQAIRKKGHIVVTNPDMLHLGILPHHTKWMDFFGNLKYVVIDEIHIYRGVFGSHLANVIRRLKRICRFYGSSPQFICCSATIANPRELSQKIVGEEFVLVDNNGAPQGEKHFLFYNPPVINKELGIRKSLIKEVARFVAYFLNYNIRTIIFARSRLTTEVLTSYLKDF</sequence>
<dbReference type="EMBL" id="BARV01007576">
    <property type="protein sequence ID" value="GAI09850.1"/>
    <property type="molecule type" value="Genomic_DNA"/>
</dbReference>
<dbReference type="GO" id="GO:0043138">
    <property type="term" value="F:3'-5' DNA helicase activity"/>
    <property type="evidence" value="ECO:0007669"/>
    <property type="project" value="TreeGrafter"/>
</dbReference>
<dbReference type="PANTHER" id="PTHR47957:SF3">
    <property type="entry name" value="ATP-DEPENDENT HELICASE HRQ1"/>
    <property type="match status" value="1"/>
</dbReference>
<name>X1M588_9ZZZZ</name>
<dbReference type="SUPFAM" id="SSF52540">
    <property type="entry name" value="P-loop containing nucleoside triphosphate hydrolases"/>
    <property type="match status" value="1"/>
</dbReference>
<organism evidence="2">
    <name type="scientific">marine sediment metagenome</name>
    <dbReference type="NCBI Taxonomy" id="412755"/>
    <lineage>
        <taxon>unclassified sequences</taxon>
        <taxon>metagenomes</taxon>
        <taxon>ecological metagenomes</taxon>
    </lineage>
</organism>
<feature type="non-terminal residue" evidence="2">
    <location>
        <position position="240"/>
    </location>
</feature>
<protein>
    <recommendedName>
        <fullName evidence="1">Helicase ATP-binding domain-containing protein</fullName>
    </recommendedName>
</protein>
<dbReference type="GO" id="GO:0006289">
    <property type="term" value="P:nucleotide-excision repair"/>
    <property type="evidence" value="ECO:0007669"/>
    <property type="project" value="TreeGrafter"/>
</dbReference>